<organism evidence="1 2">
    <name type="scientific">Nyssa sinensis</name>
    <dbReference type="NCBI Taxonomy" id="561372"/>
    <lineage>
        <taxon>Eukaryota</taxon>
        <taxon>Viridiplantae</taxon>
        <taxon>Streptophyta</taxon>
        <taxon>Embryophyta</taxon>
        <taxon>Tracheophyta</taxon>
        <taxon>Spermatophyta</taxon>
        <taxon>Magnoliopsida</taxon>
        <taxon>eudicotyledons</taxon>
        <taxon>Gunneridae</taxon>
        <taxon>Pentapetalae</taxon>
        <taxon>asterids</taxon>
        <taxon>Cornales</taxon>
        <taxon>Nyssaceae</taxon>
        <taxon>Nyssa</taxon>
    </lineage>
</organism>
<reference evidence="1 2" key="1">
    <citation type="submission" date="2019-09" db="EMBL/GenBank/DDBJ databases">
        <title>A chromosome-level genome assembly of the Chinese tupelo Nyssa sinensis.</title>
        <authorList>
            <person name="Yang X."/>
            <person name="Kang M."/>
            <person name="Yang Y."/>
            <person name="Xiong H."/>
            <person name="Wang M."/>
            <person name="Zhang Z."/>
            <person name="Wang Z."/>
            <person name="Wu H."/>
            <person name="Ma T."/>
            <person name="Liu J."/>
            <person name="Xi Z."/>
        </authorList>
    </citation>
    <scope>NUCLEOTIDE SEQUENCE [LARGE SCALE GENOMIC DNA]</scope>
    <source>
        <strain evidence="1">J267</strain>
        <tissue evidence="1">Leaf</tissue>
    </source>
</reference>
<dbReference type="AlphaFoldDB" id="A0A5J5B8K4"/>
<accession>A0A5J5B8K4</accession>
<name>A0A5J5B8K4_9ASTE</name>
<dbReference type="Proteomes" id="UP000325577">
    <property type="component" value="Linkage Group LG14"/>
</dbReference>
<protein>
    <submittedName>
        <fullName evidence="1">Uncharacterized protein</fullName>
    </submittedName>
</protein>
<proteinExistence type="predicted"/>
<gene>
    <name evidence="1" type="ORF">F0562_025610</name>
</gene>
<dbReference type="EMBL" id="CM018037">
    <property type="protein sequence ID" value="KAA8538918.1"/>
    <property type="molecule type" value="Genomic_DNA"/>
</dbReference>
<sequence>MGPTTSDAEASPSRVFPSRVHDSDPFASFVDEAKDVSLDFLADLSETVEVLELDGLALSWLRDHLVRLSHIPRHIACVGEIHQLESDQAKLYEQVTSLECRIGELKASCDAGGVELGLGEEGLRHSALLDLV</sequence>
<evidence type="ECO:0000313" key="1">
    <source>
        <dbReference type="EMBL" id="KAA8538918.1"/>
    </source>
</evidence>
<evidence type="ECO:0000313" key="2">
    <source>
        <dbReference type="Proteomes" id="UP000325577"/>
    </source>
</evidence>
<keyword evidence="2" id="KW-1185">Reference proteome</keyword>